<dbReference type="GO" id="GO:0005886">
    <property type="term" value="C:plasma membrane"/>
    <property type="evidence" value="ECO:0007669"/>
    <property type="project" value="UniProtKB-SubCell"/>
</dbReference>
<evidence type="ECO:0000256" key="5">
    <source>
        <dbReference type="ARBA" id="ARBA00023136"/>
    </source>
</evidence>
<name>A0A1G8EAR0_9BACI</name>
<keyword evidence="5 6" id="KW-0472">Membrane</keyword>
<dbReference type="EMBL" id="FNDK01000009">
    <property type="protein sequence ID" value="SDH66779.1"/>
    <property type="molecule type" value="Genomic_DNA"/>
</dbReference>
<evidence type="ECO:0000256" key="3">
    <source>
        <dbReference type="ARBA" id="ARBA00022692"/>
    </source>
</evidence>
<comment type="subcellular location">
    <subcellularLocation>
        <location evidence="1">Cell membrane</location>
        <topology evidence="1">Single-pass membrane protein</topology>
    </subcellularLocation>
</comment>
<evidence type="ECO:0000313" key="8">
    <source>
        <dbReference type="EMBL" id="SDH66779.1"/>
    </source>
</evidence>
<accession>A0A1G8EAR0</accession>
<evidence type="ECO:0000256" key="4">
    <source>
        <dbReference type="ARBA" id="ARBA00022989"/>
    </source>
</evidence>
<dbReference type="PANTHER" id="PTHR33885">
    <property type="entry name" value="PHAGE SHOCK PROTEIN C"/>
    <property type="match status" value="1"/>
</dbReference>
<sequence length="60" mass="6635">MNSPLQKSSSDRSLWGVCGGIAEYFGVSSLMTRILFIVIPASLFVYIVLANLMPDRSRLL</sequence>
<keyword evidence="4 6" id="KW-1133">Transmembrane helix</keyword>
<dbReference type="Proteomes" id="UP000199163">
    <property type="component" value="Unassembled WGS sequence"/>
</dbReference>
<evidence type="ECO:0000256" key="1">
    <source>
        <dbReference type="ARBA" id="ARBA00004162"/>
    </source>
</evidence>
<evidence type="ECO:0000259" key="7">
    <source>
        <dbReference type="Pfam" id="PF04024"/>
    </source>
</evidence>
<protein>
    <submittedName>
        <fullName evidence="8">Phage shock protein C (PspC) family protein</fullName>
    </submittedName>
</protein>
<dbReference type="STRING" id="568899.SAMN05192534_1093"/>
<dbReference type="Pfam" id="PF04024">
    <property type="entry name" value="PspC"/>
    <property type="match status" value="1"/>
</dbReference>
<organism evidence="8 9">
    <name type="scientific">Alteribacillus persepolensis</name>
    <dbReference type="NCBI Taxonomy" id="568899"/>
    <lineage>
        <taxon>Bacteria</taxon>
        <taxon>Bacillati</taxon>
        <taxon>Bacillota</taxon>
        <taxon>Bacilli</taxon>
        <taxon>Bacillales</taxon>
        <taxon>Bacillaceae</taxon>
        <taxon>Alteribacillus</taxon>
    </lineage>
</organism>
<gene>
    <name evidence="8" type="ORF">SAMN05192534_1093</name>
</gene>
<keyword evidence="9" id="KW-1185">Reference proteome</keyword>
<dbReference type="InterPro" id="IPR052027">
    <property type="entry name" value="PspC"/>
</dbReference>
<feature type="transmembrane region" description="Helical" evidence="6">
    <location>
        <begin position="34"/>
        <end position="53"/>
    </location>
</feature>
<evidence type="ECO:0000313" key="9">
    <source>
        <dbReference type="Proteomes" id="UP000199163"/>
    </source>
</evidence>
<keyword evidence="3 6" id="KW-0812">Transmembrane</keyword>
<dbReference type="AlphaFoldDB" id="A0A1G8EAR0"/>
<dbReference type="RefSeq" id="WP_091273069.1">
    <property type="nucleotide sequence ID" value="NZ_FNDK01000009.1"/>
</dbReference>
<dbReference type="PANTHER" id="PTHR33885:SF3">
    <property type="entry name" value="PHAGE SHOCK PROTEIN C"/>
    <property type="match status" value="1"/>
</dbReference>
<evidence type="ECO:0000256" key="6">
    <source>
        <dbReference type="SAM" id="Phobius"/>
    </source>
</evidence>
<keyword evidence="2" id="KW-1003">Cell membrane</keyword>
<evidence type="ECO:0000256" key="2">
    <source>
        <dbReference type="ARBA" id="ARBA00022475"/>
    </source>
</evidence>
<feature type="domain" description="Phage shock protein PspC N-terminal" evidence="7">
    <location>
        <begin position="4"/>
        <end position="55"/>
    </location>
</feature>
<dbReference type="OrthoDB" id="9815286at2"/>
<proteinExistence type="predicted"/>
<reference evidence="8 9" key="1">
    <citation type="submission" date="2016-10" db="EMBL/GenBank/DDBJ databases">
        <authorList>
            <person name="de Groot N.N."/>
        </authorList>
    </citation>
    <scope>NUCLEOTIDE SEQUENCE [LARGE SCALE GENOMIC DNA]</scope>
    <source>
        <strain evidence="8 9">DSM 21632</strain>
    </source>
</reference>
<dbReference type="InterPro" id="IPR007168">
    <property type="entry name" value="Phageshock_PspC_N"/>
</dbReference>